<dbReference type="InterPro" id="IPR011701">
    <property type="entry name" value="MFS"/>
</dbReference>
<dbReference type="PANTHER" id="PTHR24002:SF3">
    <property type="entry name" value="SOLUTE CARRIER FAMILY 22 MEMBER 18"/>
    <property type="match status" value="1"/>
</dbReference>
<dbReference type="OrthoDB" id="440553at2759"/>
<keyword evidence="4 9" id="KW-1133">Transmembrane helix</keyword>
<comment type="caution">
    <text evidence="11">The sequence shown here is derived from an EMBL/GenBank/DDBJ whole genome shotgun (WGS) entry which is preliminary data.</text>
</comment>
<feature type="transmembrane region" description="Helical" evidence="9">
    <location>
        <begin position="307"/>
        <end position="324"/>
    </location>
</feature>
<feature type="domain" description="Major facilitator superfamily (MFS) profile" evidence="10">
    <location>
        <begin position="32"/>
        <end position="417"/>
    </location>
</feature>
<feature type="transmembrane region" description="Helical" evidence="9">
    <location>
        <begin position="244"/>
        <end position="264"/>
    </location>
</feature>
<evidence type="ECO:0000313" key="11">
    <source>
        <dbReference type="EMBL" id="NXA51671.1"/>
    </source>
</evidence>
<feature type="transmembrane region" description="Helical" evidence="9">
    <location>
        <begin position="186"/>
        <end position="207"/>
    </location>
</feature>
<evidence type="ECO:0000259" key="10">
    <source>
        <dbReference type="PROSITE" id="PS50850"/>
    </source>
</evidence>
<dbReference type="GO" id="GO:0005635">
    <property type="term" value="C:nuclear envelope"/>
    <property type="evidence" value="ECO:0007669"/>
    <property type="project" value="TreeGrafter"/>
</dbReference>
<dbReference type="CDD" id="cd17331">
    <property type="entry name" value="MFS_SLC22A18"/>
    <property type="match status" value="1"/>
</dbReference>
<dbReference type="SUPFAM" id="SSF103473">
    <property type="entry name" value="MFS general substrate transporter"/>
    <property type="match status" value="1"/>
</dbReference>
<evidence type="ECO:0000256" key="9">
    <source>
        <dbReference type="SAM" id="Phobius"/>
    </source>
</evidence>
<feature type="transmembrane region" description="Helical" evidence="9">
    <location>
        <begin position="157"/>
        <end position="179"/>
    </location>
</feature>
<dbReference type="Proteomes" id="UP000531559">
    <property type="component" value="Unassembled WGS sequence"/>
</dbReference>
<keyword evidence="12" id="KW-1185">Reference proteome</keyword>
<proteinExistence type="predicted"/>
<dbReference type="GO" id="GO:0016324">
    <property type="term" value="C:apical plasma membrane"/>
    <property type="evidence" value="ECO:0007669"/>
    <property type="project" value="UniProtKB-SubCell"/>
</dbReference>
<keyword evidence="2" id="KW-1003">Cell membrane</keyword>
<feature type="transmembrane region" description="Helical" evidence="9">
    <location>
        <begin position="276"/>
        <end position="295"/>
    </location>
</feature>
<evidence type="ECO:0000256" key="1">
    <source>
        <dbReference type="ARBA" id="ARBA00004424"/>
    </source>
</evidence>
<feature type="non-terminal residue" evidence="11">
    <location>
        <position position="1"/>
    </location>
</feature>
<accession>A0A7K7WFD1</accession>
<evidence type="ECO:0000256" key="3">
    <source>
        <dbReference type="ARBA" id="ARBA00022692"/>
    </source>
</evidence>
<feature type="transmembrane region" description="Helical" evidence="9">
    <location>
        <begin position="391"/>
        <end position="412"/>
    </location>
</feature>
<dbReference type="PANTHER" id="PTHR24002">
    <property type="entry name" value="SOLUTE CARRIER FAMILY 22 MEMBER 18"/>
    <property type="match status" value="1"/>
</dbReference>
<dbReference type="InterPro" id="IPR020846">
    <property type="entry name" value="MFS_dom"/>
</dbReference>
<feature type="region of interest" description="Disordered" evidence="8">
    <location>
        <begin position="1"/>
        <end position="26"/>
    </location>
</feature>
<reference evidence="11 12" key="1">
    <citation type="submission" date="2019-09" db="EMBL/GenBank/DDBJ databases">
        <title>Bird 10,000 Genomes (B10K) Project - Family phase.</title>
        <authorList>
            <person name="Zhang G."/>
        </authorList>
    </citation>
    <scope>NUCLEOTIDE SEQUENCE [LARGE SCALE GENOMIC DNA]</scope>
    <source>
        <strain evidence="11">B10K-MSB-01</strain>
    </source>
</reference>
<evidence type="ECO:0000256" key="6">
    <source>
        <dbReference type="ARBA" id="ARBA00078639"/>
    </source>
</evidence>
<evidence type="ECO:0000256" key="4">
    <source>
        <dbReference type="ARBA" id="ARBA00022989"/>
    </source>
</evidence>
<feature type="transmembrane region" description="Helical" evidence="9">
    <location>
        <begin position="73"/>
        <end position="93"/>
    </location>
</feature>
<dbReference type="AlphaFoldDB" id="A0A7K7WFD1"/>
<evidence type="ECO:0000256" key="7">
    <source>
        <dbReference type="ARBA" id="ARBA00093348"/>
    </source>
</evidence>
<dbReference type="FunFam" id="1.20.1250.20:FF:000297">
    <property type="entry name" value="Solute carrier family 22 member 18"/>
    <property type="match status" value="1"/>
</dbReference>
<feature type="transmembrane region" description="Helical" evidence="9">
    <location>
        <begin position="100"/>
        <end position="126"/>
    </location>
</feature>
<feature type="non-terminal residue" evidence="11">
    <location>
        <position position="424"/>
    </location>
</feature>
<dbReference type="InterPro" id="IPR001958">
    <property type="entry name" value="Tet-R_TetA/multi-R_MdtG-like"/>
</dbReference>
<dbReference type="PROSITE" id="PS50850">
    <property type="entry name" value="MFS"/>
    <property type="match status" value="1"/>
</dbReference>
<name>A0A7K7WFD1_9AVES</name>
<feature type="transmembrane region" description="Helical" evidence="9">
    <location>
        <begin position="35"/>
        <end position="61"/>
    </location>
</feature>
<evidence type="ECO:0000313" key="12">
    <source>
        <dbReference type="Proteomes" id="UP000531559"/>
    </source>
</evidence>
<dbReference type="Pfam" id="PF07690">
    <property type="entry name" value="MFS_1"/>
    <property type="match status" value="1"/>
</dbReference>
<gene>
    <name evidence="11" type="primary">Slc22a18</name>
    <name evidence="11" type="ORF">NOTJUL_R13660</name>
</gene>
<comment type="subcellular location">
    <subcellularLocation>
        <location evidence="1">Apical cell membrane</location>
        <topology evidence="1">Multi-pass membrane protein</topology>
    </subcellularLocation>
</comment>
<sequence>MSAAGEPAGPAAQRGAPWAKSKNEERPEEAAKRRVILVTYVVATLDLVLLFMQLGVLPYLAKSLGLDSVGFGYLQTTFGVLQLVGGPIFGRFADQFGARVALILSCASASAFFLLASISTSIPLLFLSRLPSVFMHGMPGAQKVITDLTTPSERAGALGKFGLCFGIGIIIGSALGGVLSTRFGIFVPMYVGLVGSLISTVIVIVGIPSPASRKSEHPMAEHSNVFSLHEILRLMKFPGVMEVFLVKVLAGFPIGLFLVMFSIISMDFFGLEAVQAGYLMSYFGVLQMVVQGLVLGRLTSLCTEKTLLRLSVLVFAGVGLGMALMRNVLHYCIVAVPLMFAFSTLATITDSILTKAVPASDTGTMLGLCASVQPLTRTVGPTIGGVLYKHFGVSSFGYLQLSINVGLFIFLLRSNIPPGERKGL</sequence>
<evidence type="ECO:0000256" key="5">
    <source>
        <dbReference type="ARBA" id="ARBA00023136"/>
    </source>
</evidence>
<dbReference type="EMBL" id="VZSV01000113">
    <property type="protein sequence ID" value="NXA51671.1"/>
    <property type="molecule type" value="Genomic_DNA"/>
</dbReference>
<dbReference type="Gene3D" id="1.20.1250.20">
    <property type="entry name" value="MFS general substrate transporter like domains"/>
    <property type="match status" value="1"/>
</dbReference>
<evidence type="ECO:0000256" key="8">
    <source>
        <dbReference type="SAM" id="MobiDB-lite"/>
    </source>
</evidence>
<dbReference type="PRINTS" id="PR01035">
    <property type="entry name" value="TCRTETA"/>
</dbReference>
<evidence type="ECO:0000256" key="2">
    <source>
        <dbReference type="ARBA" id="ARBA00022475"/>
    </source>
</evidence>
<keyword evidence="5 9" id="KW-0472">Membrane</keyword>
<protein>
    <recommendedName>
        <fullName evidence="6">Organic cation transporter-like protein 2</fullName>
    </recommendedName>
</protein>
<feature type="transmembrane region" description="Helical" evidence="9">
    <location>
        <begin position="331"/>
        <end position="348"/>
    </location>
</feature>
<keyword evidence="3 9" id="KW-0812">Transmembrane</keyword>
<comment type="function">
    <text evidence="7">May act as a transporter of organic cations based on a proton efflux antiport mechanism. May play a role in the transport of chloroquine and quinidine-related compounds in kidney. Plays a role in the regulation of lipid metabolism.</text>
</comment>
<dbReference type="InterPro" id="IPR036259">
    <property type="entry name" value="MFS_trans_sf"/>
</dbReference>
<dbReference type="GO" id="GO:0022857">
    <property type="term" value="F:transmembrane transporter activity"/>
    <property type="evidence" value="ECO:0007669"/>
    <property type="project" value="InterPro"/>
</dbReference>
<organism evidence="11 12">
    <name type="scientific">Nothocercus julius</name>
    <dbReference type="NCBI Taxonomy" id="2585813"/>
    <lineage>
        <taxon>Eukaryota</taxon>
        <taxon>Metazoa</taxon>
        <taxon>Chordata</taxon>
        <taxon>Craniata</taxon>
        <taxon>Vertebrata</taxon>
        <taxon>Euteleostomi</taxon>
        <taxon>Archelosauria</taxon>
        <taxon>Archosauria</taxon>
        <taxon>Dinosauria</taxon>
        <taxon>Saurischia</taxon>
        <taxon>Theropoda</taxon>
        <taxon>Coelurosauria</taxon>
        <taxon>Aves</taxon>
        <taxon>Palaeognathae</taxon>
        <taxon>Tinamiformes</taxon>
        <taxon>Tinamidae</taxon>
        <taxon>Nothocercus</taxon>
    </lineage>
</organism>